<name>A0A1E3JAS8_9TREE</name>
<dbReference type="AlphaFoldDB" id="A0A1E3JAS8"/>
<evidence type="ECO:0000313" key="1">
    <source>
        <dbReference type="EMBL" id="ODN97954.1"/>
    </source>
</evidence>
<accession>A0A1E3JAS8</accession>
<dbReference type="Proteomes" id="UP000095149">
    <property type="component" value="Unassembled WGS sequence"/>
</dbReference>
<proteinExistence type="predicted"/>
<reference evidence="1 2" key="1">
    <citation type="submission" date="2016-06" db="EMBL/GenBank/DDBJ databases">
        <title>Evolution of pathogenesis and genome organization in the Tremellales.</title>
        <authorList>
            <person name="Cuomo C."/>
            <person name="Litvintseva A."/>
            <person name="Heitman J."/>
            <person name="Chen Y."/>
            <person name="Sun S."/>
            <person name="Springer D."/>
            <person name="Dromer F."/>
            <person name="Young S."/>
            <person name="Zeng Q."/>
            <person name="Chapman S."/>
            <person name="Gujja S."/>
            <person name="Saif S."/>
            <person name="Birren B."/>
        </authorList>
    </citation>
    <scope>NUCLEOTIDE SEQUENCE [LARGE SCALE GENOMIC DNA]</scope>
    <source>
        <strain evidence="1 2">CBS 6273</strain>
    </source>
</reference>
<gene>
    <name evidence="1" type="ORF">I350_07591</name>
</gene>
<sequence>MRRTQPIARHSTVLYPGLPTPLPPVLRGPVPSLIAPLHHFPGYTSHAFHLSPTLSVKMRGEGKEDAKEVIKTLDQHIRGHPYFRQFPDYARWWAQMHLCGPALDWSTSKEHLIWPEFRGASFQQGRPAEQRCICTHHLA</sequence>
<dbReference type="EMBL" id="MEKH01000013">
    <property type="protein sequence ID" value="ODN97954.1"/>
    <property type="molecule type" value="Genomic_DNA"/>
</dbReference>
<organism evidence="1 2">
    <name type="scientific">Cryptococcus amylolentus CBS 6273</name>
    <dbReference type="NCBI Taxonomy" id="1296118"/>
    <lineage>
        <taxon>Eukaryota</taxon>
        <taxon>Fungi</taxon>
        <taxon>Dikarya</taxon>
        <taxon>Basidiomycota</taxon>
        <taxon>Agaricomycotina</taxon>
        <taxon>Tremellomycetes</taxon>
        <taxon>Tremellales</taxon>
        <taxon>Cryptococcaceae</taxon>
        <taxon>Cryptococcus</taxon>
    </lineage>
</organism>
<protein>
    <submittedName>
        <fullName evidence="1">Uncharacterized protein</fullName>
    </submittedName>
</protein>
<evidence type="ECO:0000313" key="2">
    <source>
        <dbReference type="Proteomes" id="UP000095149"/>
    </source>
</evidence>
<comment type="caution">
    <text evidence="1">The sequence shown here is derived from an EMBL/GenBank/DDBJ whole genome shotgun (WGS) entry which is preliminary data.</text>
</comment>